<dbReference type="GO" id="GO:0008677">
    <property type="term" value="F:2-dehydropantoate 2-reductase activity"/>
    <property type="evidence" value="ECO:0007669"/>
    <property type="project" value="UniProtKB-EC"/>
</dbReference>
<dbReference type="InterPro" id="IPR008927">
    <property type="entry name" value="6-PGluconate_DH-like_C_sf"/>
</dbReference>
<dbReference type="GO" id="GO:0050661">
    <property type="term" value="F:NADP binding"/>
    <property type="evidence" value="ECO:0007669"/>
    <property type="project" value="TreeGrafter"/>
</dbReference>
<organism evidence="4 5">
    <name type="scientific">Staphylococcus saccharolyticus</name>
    <dbReference type="NCBI Taxonomy" id="33028"/>
    <lineage>
        <taxon>Bacteria</taxon>
        <taxon>Bacillati</taxon>
        <taxon>Bacillota</taxon>
        <taxon>Bacilli</taxon>
        <taxon>Bacillales</taxon>
        <taxon>Staphylococcaceae</taxon>
        <taxon>Staphylococcus</taxon>
    </lineage>
</organism>
<dbReference type="Proteomes" id="UP000255425">
    <property type="component" value="Unassembled WGS sequence"/>
</dbReference>
<protein>
    <submittedName>
        <fullName evidence="4">2-dehydropantoate 2-reductase</fullName>
        <ecNumber evidence="4">1.1.1.169</ecNumber>
    </submittedName>
</protein>
<evidence type="ECO:0000259" key="3">
    <source>
        <dbReference type="Pfam" id="PF08546"/>
    </source>
</evidence>
<dbReference type="AlphaFoldDB" id="A0A380GYL5"/>
<feature type="domain" description="Ketopantoate reductase C-terminal" evidence="3">
    <location>
        <begin position="3"/>
        <end position="98"/>
    </location>
</feature>
<dbReference type="InterPro" id="IPR013328">
    <property type="entry name" value="6PGD_dom2"/>
</dbReference>
<dbReference type="Gene3D" id="1.10.1040.10">
    <property type="entry name" value="N-(1-d-carboxylethyl)-l-norvaline Dehydrogenase, domain 2"/>
    <property type="match status" value="1"/>
</dbReference>
<evidence type="ECO:0000313" key="5">
    <source>
        <dbReference type="Proteomes" id="UP000255425"/>
    </source>
</evidence>
<name>A0A380GYL5_9STAP</name>
<evidence type="ECO:0000313" key="4">
    <source>
        <dbReference type="EMBL" id="SUM68686.1"/>
    </source>
</evidence>
<keyword evidence="1" id="KW-0521">NADP</keyword>
<keyword evidence="5" id="KW-1185">Reference proteome</keyword>
<dbReference type="EC" id="1.1.1.169" evidence="4"/>
<dbReference type="InterPro" id="IPR050838">
    <property type="entry name" value="Ketopantoate_reductase"/>
</dbReference>
<evidence type="ECO:0000256" key="1">
    <source>
        <dbReference type="ARBA" id="ARBA00022857"/>
    </source>
</evidence>
<dbReference type="SUPFAM" id="SSF48179">
    <property type="entry name" value="6-phosphogluconate dehydrogenase C-terminal domain-like"/>
    <property type="match status" value="1"/>
</dbReference>
<keyword evidence="2 4" id="KW-0560">Oxidoreductase</keyword>
<reference evidence="4 5" key="1">
    <citation type="submission" date="2018-06" db="EMBL/GenBank/DDBJ databases">
        <authorList>
            <consortium name="Pathogen Informatics"/>
            <person name="Doyle S."/>
        </authorList>
    </citation>
    <scope>NUCLEOTIDE SEQUENCE [LARGE SCALE GENOMIC DNA]</scope>
    <source>
        <strain evidence="4 5">NCTC11807</strain>
    </source>
</reference>
<accession>A0A380GYL5</accession>
<proteinExistence type="predicted"/>
<dbReference type="EMBL" id="UHDZ01000001">
    <property type="protein sequence ID" value="SUM68686.1"/>
    <property type="molecule type" value="Genomic_DNA"/>
</dbReference>
<gene>
    <name evidence="4" type="primary">panE_2</name>
    <name evidence="4" type="ORF">NCTC11807_00609</name>
</gene>
<dbReference type="GO" id="GO:0005737">
    <property type="term" value="C:cytoplasm"/>
    <property type="evidence" value="ECO:0007669"/>
    <property type="project" value="TreeGrafter"/>
</dbReference>
<evidence type="ECO:0000256" key="2">
    <source>
        <dbReference type="ARBA" id="ARBA00023002"/>
    </source>
</evidence>
<dbReference type="PANTHER" id="PTHR43765">
    <property type="entry name" value="2-DEHYDROPANTOATE 2-REDUCTASE-RELATED"/>
    <property type="match status" value="1"/>
</dbReference>
<sequence>MLNDSTYAQNLIYKITQEIVHVATSDYVYLNVDEVFDYLIDLNEKVGPHYQSMYQDLINDNRKTEIDYINGAVSQLGKENKIPTPVNEFVTNLIHSKESQRQAQ</sequence>
<dbReference type="InterPro" id="IPR013752">
    <property type="entry name" value="KPA_reductase"/>
</dbReference>
<dbReference type="Pfam" id="PF08546">
    <property type="entry name" value="ApbA_C"/>
    <property type="match status" value="1"/>
</dbReference>
<dbReference type="PANTHER" id="PTHR43765:SF2">
    <property type="entry name" value="2-DEHYDROPANTOATE 2-REDUCTASE"/>
    <property type="match status" value="1"/>
</dbReference>